<evidence type="ECO:0000313" key="2">
    <source>
        <dbReference type="EMBL" id="GHF11618.1"/>
    </source>
</evidence>
<dbReference type="InterPro" id="IPR007210">
    <property type="entry name" value="ABC_Gly_betaine_transp_sub-bd"/>
</dbReference>
<dbReference type="RefSeq" id="WP_190205790.1">
    <property type="nucleotide sequence ID" value="NZ_BNBI01000008.1"/>
</dbReference>
<gene>
    <name evidence="2" type="ORF">GCM10018772_40940</name>
</gene>
<feature type="domain" description="ABC-type glycine betaine transport system substrate-binding" evidence="1">
    <location>
        <begin position="8"/>
        <end position="259"/>
    </location>
</feature>
<dbReference type="Proteomes" id="UP000630718">
    <property type="component" value="Unassembled WGS sequence"/>
</dbReference>
<protein>
    <submittedName>
        <fullName evidence="2">Glycine/betaine ABC transporter</fullName>
    </submittedName>
</protein>
<dbReference type="Gene3D" id="3.40.190.10">
    <property type="entry name" value="Periplasmic binding protein-like II"/>
    <property type="match status" value="1"/>
</dbReference>
<dbReference type="Pfam" id="PF04069">
    <property type="entry name" value="OpuAC"/>
    <property type="match status" value="1"/>
</dbReference>
<dbReference type="GO" id="GO:0022857">
    <property type="term" value="F:transmembrane transporter activity"/>
    <property type="evidence" value="ECO:0007669"/>
    <property type="project" value="InterPro"/>
</dbReference>
<evidence type="ECO:0000313" key="3">
    <source>
        <dbReference type="Proteomes" id="UP000630718"/>
    </source>
</evidence>
<keyword evidence="3" id="KW-1185">Reference proteome</keyword>
<reference evidence="2" key="1">
    <citation type="journal article" date="2014" name="Int. J. Syst. Evol. Microbiol.">
        <title>Complete genome sequence of Corynebacterium casei LMG S-19264T (=DSM 44701T), isolated from a smear-ripened cheese.</title>
        <authorList>
            <consortium name="US DOE Joint Genome Institute (JGI-PGF)"/>
            <person name="Walter F."/>
            <person name="Albersmeier A."/>
            <person name="Kalinowski J."/>
            <person name="Ruckert C."/>
        </authorList>
    </citation>
    <scope>NUCLEOTIDE SEQUENCE</scope>
    <source>
        <strain evidence="2">JCM 4477</strain>
    </source>
</reference>
<proteinExistence type="predicted"/>
<dbReference type="AlphaFoldDB" id="A0A919AIN3"/>
<dbReference type="Gene3D" id="3.40.190.100">
    <property type="entry name" value="Glycine betaine-binding periplasmic protein, domain 2"/>
    <property type="match status" value="1"/>
</dbReference>
<dbReference type="SUPFAM" id="SSF53850">
    <property type="entry name" value="Periplasmic binding protein-like II"/>
    <property type="match status" value="1"/>
</dbReference>
<dbReference type="EMBL" id="BNBI01000008">
    <property type="protein sequence ID" value="GHF11618.1"/>
    <property type="molecule type" value="Genomic_DNA"/>
</dbReference>
<sequence length="262" mass="29066">MSEYRNDATVTVGNIALSFHRAAAAVTRRILEKHGHQVRSVEAPHERMFRLQEEGAVDVLVSAWLPSSHDIYLSRYADRVRVLTPHYEPYCVWAVPPYVPEETVGEVADLLRPEVAERMTHTVQGINPGAGISRFSARMVREYGLDGAGYAFVPGTESDFVARVDRGVADREWFVVPLWRPQYLNRLHGLRTLAEPKGLLGTVDGAAPVITHEALDRIDPAAVTELDALHLGNEGVEEIDSLINVDGLTPLEAADRFLAARR</sequence>
<comment type="caution">
    <text evidence="2">The sequence shown here is derived from an EMBL/GenBank/DDBJ whole genome shotgun (WGS) entry which is preliminary data.</text>
</comment>
<reference evidence="2" key="2">
    <citation type="submission" date="2020-09" db="EMBL/GenBank/DDBJ databases">
        <authorList>
            <person name="Sun Q."/>
            <person name="Ohkuma M."/>
        </authorList>
    </citation>
    <scope>NUCLEOTIDE SEQUENCE</scope>
    <source>
        <strain evidence="2">JCM 4477</strain>
    </source>
</reference>
<organism evidence="2 3">
    <name type="scientific">Streptomyces fumanus</name>
    <dbReference type="NCBI Taxonomy" id="67302"/>
    <lineage>
        <taxon>Bacteria</taxon>
        <taxon>Bacillati</taxon>
        <taxon>Actinomycetota</taxon>
        <taxon>Actinomycetes</taxon>
        <taxon>Kitasatosporales</taxon>
        <taxon>Streptomycetaceae</taxon>
        <taxon>Streptomyces</taxon>
    </lineage>
</organism>
<evidence type="ECO:0000259" key="1">
    <source>
        <dbReference type="Pfam" id="PF04069"/>
    </source>
</evidence>
<dbReference type="GO" id="GO:0043190">
    <property type="term" value="C:ATP-binding cassette (ABC) transporter complex"/>
    <property type="evidence" value="ECO:0007669"/>
    <property type="project" value="InterPro"/>
</dbReference>
<name>A0A919AIN3_9ACTN</name>
<accession>A0A919AIN3</accession>